<keyword evidence="13" id="KW-1185">Reference proteome</keyword>
<evidence type="ECO:0000256" key="6">
    <source>
        <dbReference type="ARBA" id="ARBA00022723"/>
    </source>
</evidence>
<evidence type="ECO:0000256" key="1">
    <source>
        <dbReference type="ARBA" id="ARBA00005079"/>
    </source>
</evidence>
<feature type="domain" description="Amidohydrolase-related" evidence="11">
    <location>
        <begin position="4"/>
        <end position="231"/>
    </location>
</feature>
<name>W4L637_ENTF1</name>
<evidence type="ECO:0000313" key="13">
    <source>
        <dbReference type="Proteomes" id="UP000019141"/>
    </source>
</evidence>
<dbReference type="PANTHER" id="PTHR21240:SF27">
    <property type="entry name" value="2-AMINO-3-CARBOXYMUCONATE-6-SEMIALDEHYDE DECARBOXYLASE"/>
    <property type="match status" value="1"/>
</dbReference>
<evidence type="ECO:0000256" key="9">
    <source>
        <dbReference type="ARBA" id="ARBA00023239"/>
    </source>
</evidence>
<evidence type="ECO:0000256" key="3">
    <source>
        <dbReference type="ARBA" id="ARBA00011245"/>
    </source>
</evidence>
<comment type="caution">
    <text evidence="12">The sequence shown here is derived from an EMBL/GenBank/DDBJ whole genome shotgun (WGS) entry which is preliminary data.</text>
</comment>
<evidence type="ECO:0000259" key="11">
    <source>
        <dbReference type="Pfam" id="PF04909"/>
    </source>
</evidence>
<evidence type="ECO:0000256" key="5">
    <source>
        <dbReference type="ARBA" id="ARBA00021214"/>
    </source>
</evidence>
<dbReference type="InterPro" id="IPR032465">
    <property type="entry name" value="ACMSD"/>
</dbReference>
<dbReference type="GO" id="GO:0019748">
    <property type="term" value="P:secondary metabolic process"/>
    <property type="evidence" value="ECO:0007669"/>
    <property type="project" value="TreeGrafter"/>
</dbReference>
<dbReference type="Gene3D" id="3.20.20.140">
    <property type="entry name" value="Metal-dependent hydrolases"/>
    <property type="match status" value="1"/>
</dbReference>
<evidence type="ECO:0000256" key="2">
    <source>
        <dbReference type="ARBA" id="ARBA00005871"/>
    </source>
</evidence>
<dbReference type="InterPro" id="IPR006680">
    <property type="entry name" value="Amidohydro-rel"/>
</dbReference>
<sequence>MRTIDIHAHLVPQCLWRAFDAGETWHGIRHEPGAGQGFAVMEDKRVELGHPKIRYTPEERLRDMDEQGIDMQVVSIHTPIFSYHLPPEQGRLLAQDFNDEVAEMTRQWPDRFVGLATLPAQDIDAAIDVLDHAVNHLGLKGAELDMVVNDRTWDEPECLALFKAAESMGALLFFHPQPRDNLVLARTDQYGISNSIGVTVEDALLVATLIYSGIFDACPDLKVCVAHGGGPACFGMGRLDRGW</sequence>
<dbReference type="GO" id="GO:0001760">
    <property type="term" value="F:aminocarboxymuconate-semialdehyde decarboxylase activity"/>
    <property type="evidence" value="ECO:0007669"/>
    <property type="project" value="UniProtKB-EC"/>
</dbReference>
<dbReference type="Proteomes" id="UP000019141">
    <property type="component" value="Unassembled WGS sequence"/>
</dbReference>
<evidence type="ECO:0000256" key="10">
    <source>
        <dbReference type="ARBA" id="ARBA00031120"/>
    </source>
</evidence>
<dbReference type="PANTHER" id="PTHR21240">
    <property type="entry name" value="2-AMINO-3-CARBOXYLMUCONATE-6-SEMIALDEHYDE DECARBOXYLASE"/>
    <property type="match status" value="1"/>
</dbReference>
<gene>
    <name evidence="12" type="ORF">ETSY1_38815</name>
</gene>
<dbReference type="GO" id="GO:0016787">
    <property type="term" value="F:hydrolase activity"/>
    <property type="evidence" value="ECO:0007669"/>
    <property type="project" value="InterPro"/>
</dbReference>
<dbReference type="SUPFAM" id="SSF51556">
    <property type="entry name" value="Metallo-dependent hydrolases"/>
    <property type="match status" value="1"/>
</dbReference>
<dbReference type="GO" id="GO:0046872">
    <property type="term" value="F:metal ion binding"/>
    <property type="evidence" value="ECO:0007669"/>
    <property type="project" value="UniProtKB-KW"/>
</dbReference>
<dbReference type="EC" id="4.1.1.45" evidence="4"/>
<reference evidence="12 13" key="1">
    <citation type="journal article" date="2014" name="Nature">
        <title>An environmental bacterial taxon with a large and distinct metabolic repertoire.</title>
        <authorList>
            <person name="Wilson M.C."/>
            <person name="Mori T."/>
            <person name="Ruckert C."/>
            <person name="Uria A.R."/>
            <person name="Helf M.J."/>
            <person name="Takada K."/>
            <person name="Gernert C."/>
            <person name="Steffens U.A."/>
            <person name="Heycke N."/>
            <person name="Schmitt S."/>
            <person name="Rinke C."/>
            <person name="Helfrich E.J."/>
            <person name="Brachmann A.O."/>
            <person name="Gurgui C."/>
            <person name="Wakimoto T."/>
            <person name="Kracht M."/>
            <person name="Crusemann M."/>
            <person name="Hentschel U."/>
            <person name="Abe I."/>
            <person name="Matsunaga S."/>
            <person name="Kalinowski J."/>
            <person name="Takeyama H."/>
            <person name="Piel J."/>
        </authorList>
    </citation>
    <scope>NUCLEOTIDE SEQUENCE [LARGE SCALE GENOMIC DNA]</scope>
    <source>
        <strain evidence="13">TSY1</strain>
    </source>
</reference>
<comment type="subunit">
    <text evidence="3">Monomer.</text>
</comment>
<dbReference type="InterPro" id="IPR032466">
    <property type="entry name" value="Metal_Hydrolase"/>
</dbReference>
<dbReference type="GO" id="GO:0005829">
    <property type="term" value="C:cytosol"/>
    <property type="evidence" value="ECO:0007669"/>
    <property type="project" value="TreeGrafter"/>
</dbReference>
<evidence type="ECO:0000313" key="12">
    <source>
        <dbReference type="EMBL" id="ETW93522.1"/>
    </source>
</evidence>
<proteinExistence type="inferred from homology"/>
<dbReference type="Pfam" id="PF04909">
    <property type="entry name" value="Amidohydro_2"/>
    <property type="match status" value="1"/>
</dbReference>
<dbReference type="AlphaFoldDB" id="W4L637"/>
<protein>
    <recommendedName>
        <fullName evidence="5">2-amino-3-carboxymuconate-6-semialdehyde decarboxylase</fullName>
        <ecNumber evidence="4">4.1.1.45</ecNumber>
    </recommendedName>
    <alternativeName>
        <fullName evidence="10">Picolinate carboxylase</fullName>
    </alternativeName>
</protein>
<evidence type="ECO:0000256" key="4">
    <source>
        <dbReference type="ARBA" id="ARBA00012365"/>
    </source>
</evidence>
<keyword evidence="7" id="KW-0210">Decarboxylase</keyword>
<keyword evidence="8" id="KW-0862">Zinc</keyword>
<comment type="similarity">
    <text evidence="2">Belongs to the metallo-dependent hydrolases superfamily. ACMSD family.</text>
</comment>
<comment type="pathway">
    <text evidence="1">Secondary metabolite metabolism; quinolate metabolism.</text>
</comment>
<evidence type="ECO:0000256" key="8">
    <source>
        <dbReference type="ARBA" id="ARBA00022833"/>
    </source>
</evidence>
<dbReference type="EMBL" id="AZHW01001222">
    <property type="protein sequence ID" value="ETW93522.1"/>
    <property type="molecule type" value="Genomic_DNA"/>
</dbReference>
<keyword evidence="9" id="KW-0456">Lyase</keyword>
<keyword evidence="6" id="KW-0479">Metal-binding</keyword>
<dbReference type="HOGENOM" id="CLU_039329_5_3_7"/>
<evidence type="ECO:0000256" key="7">
    <source>
        <dbReference type="ARBA" id="ARBA00022793"/>
    </source>
</evidence>
<accession>W4L637</accession>
<organism evidence="12 13">
    <name type="scientific">Entotheonella factor</name>
    <dbReference type="NCBI Taxonomy" id="1429438"/>
    <lineage>
        <taxon>Bacteria</taxon>
        <taxon>Pseudomonadati</taxon>
        <taxon>Nitrospinota/Tectimicrobiota group</taxon>
        <taxon>Candidatus Tectimicrobiota</taxon>
        <taxon>Candidatus Entotheonellia</taxon>
        <taxon>Candidatus Entotheonellales</taxon>
        <taxon>Candidatus Entotheonellaceae</taxon>
        <taxon>Candidatus Entotheonella</taxon>
    </lineage>
</organism>